<comment type="subunit">
    <text evidence="5">Part of an enzyme complex containing four subunits: a flavoprotein (FrdA), an iron-sulfur protein (FrdB), and two hydrophobic anchor proteins (FrdC and FrdD).</text>
</comment>
<evidence type="ECO:0000313" key="7">
    <source>
        <dbReference type="Proteomes" id="UP000838748"/>
    </source>
</evidence>
<dbReference type="SUPFAM" id="SSF81343">
    <property type="entry name" value="Fumarate reductase respiratory complex transmembrane subunits"/>
    <property type="match status" value="1"/>
</dbReference>
<sequence length="125" mass="13902">MKQDSKVNLSPKRSEEPIWWSLFGAGGTWFAMLTPITILVVGILIPLEIIELEALHFERVSAFAASFIGGAFIIASIALPMWHAMHRVHHGMHDLKFHTGTTGKVFCYGFAALMSVLAIVFIFML</sequence>
<dbReference type="InterPro" id="IPR003418">
    <property type="entry name" value="Fumarate_red_D"/>
</dbReference>
<accession>A0ABN8E9P0</accession>
<dbReference type="RefSeq" id="WP_237363218.1">
    <property type="nucleotide sequence ID" value="NZ_CAKLDM010000002.1"/>
</dbReference>
<feature type="transmembrane region" description="Helical" evidence="5">
    <location>
        <begin position="20"/>
        <end position="45"/>
    </location>
</feature>
<evidence type="ECO:0000256" key="1">
    <source>
        <dbReference type="ARBA" id="ARBA00022475"/>
    </source>
</evidence>
<dbReference type="NCBIfam" id="NF003977">
    <property type="entry name" value="PRK05470.1-1"/>
    <property type="match status" value="1"/>
</dbReference>
<keyword evidence="7" id="KW-1185">Reference proteome</keyword>
<comment type="function">
    <text evidence="5">Anchors the catalytic components of the fumarate reductase complex to the cell membrane, binds quinones.</text>
</comment>
<dbReference type="CDD" id="cd00547">
    <property type="entry name" value="QFR_TypeD_subunitD"/>
    <property type="match status" value="1"/>
</dbReference>
<comment type="caution">
    <text evidence="6">The sequence shown here is derived from an EMBL/GenBank/DDBJ whole genome shotgun (WGS) entry which is preliminary data.</text>
</comment>
<comment type="subcellular location">
    <subcellularLocation>
        <location evidence="5">Cell membrane</location>
        <topology evidence="5">Multi-pass membrane protein</topology>
    </subcellularLocation>
</comment>
<dbReference type="Gene3D" id="1.20.1300.10">
    <property type="entry name" value="Fumarate reductase/succinate dehydrogenase, transmembrane subunit"/>
    <property type="match status" value="1"/>
</dbReference>
<dbReference type="InterPro" id="IPR034804">
    <property type="entry name" value="SQR/QFR_C/D"/>
</dbReference>
<feature type="transmembrane region" description="Helical" evidence="5">
    <location>
        <begin position="60"/>
        <end position="84"/>
    </location>
</feature>
<protein>
    <recommendedName>
        <fullName evidence="5">Fumarate reductase subunit D</fullName>
    </recommendedName>
    <alternativeName>
        <fullName evidence="5">Quinol-fumarate reductase subunit D</fullName>
        <shortName evidence="5">QFR subunit D</shortName>
    </alternativeName>
</protein>
<reference evidence="6" key="1">
    <citation type="submission" date="2021-11" db="EMBL/GenBank/DDBJ databases">
        <authorList>
            <person name="Rodrigo-Torres L."/>
            <person name="Arahal R. D."/>
            <person name="Lucena T."/>
        </authorList>
    </citation>
    <scope>NUCLEOTIDE SEQUENCE</scope>
    <source>
        <strain evidence="6">CECT 7928</strain>
    </source>
</reference>
<dbReference type="Pfam" id="PF02313">
    <property type="entry name" value="Fumarate_red_D"/>
    <property type="match status" value="1"/>
</dbReference>
<gene>
    <name evidence="5 6" type="primary">frdD</name>
    <name evidence="6" type="ORF">VMF7928_03769</name>
</gene>
<evidence type="ECO:0000256" key="5">
    <source>
        <dbReference type="HAMAP-Rule" id="MF_00709"/>
    </source>
</evidence>
<dbReference type="EMBL" id="CAKLDM010000002">
    <property type="protein sequence ID" value="CAH0541703.1"/>
    <property type="molecule type" value="Genomic_DNA"/>
</dbReference>
<evidence type="ECO:0000313" key="6">
    <source>
        <dbReference type="EMBL" id="CAH0541703.1"/>
    </source>
</evidence>
<keyword evidence="3 5" id="KW-1133">Transmembrane helix</keyword>
<evidence type="ECO:0000256" key="3">
    <source>
        <dbReference type="ARBA" id="ARBA00022989"/>
    </source>
</evidence>
<dbReference type="Proteomes" id="UP000838748">
    <property type="component" value="Unassembled WGS sequence"/>
</dbReference>
<name>A0ABN8E9P0_9VIBR</name>
<dbReference type="HAMAP" id="MF_00709">
    <property type="entry name" value="Fumarate_red_D"/>
    <property type="match status" value="1"/>
</dbReference>
<organism evidence="6 7">
    <name type="scientific">Vibrio marisflavi CECT 7928</name>
    <dbReference type="NCBI Taxonomy" id="634439"/>
    <lineage>
        <taxon>Bacteria</taxon>
        <taxon>Pseudomonadati</taxon>
        <taxon>Pseudomonadota</taxon>
        <taxon>Gammaproteobacteria</taxon>
        <taxon>Vibrionales</taxon>
        <taxon>Vibrionaceae</taxon>
        <taxon>Vibrio</taxon>
    </lineage>
</organism>
<evidence type="ECO:0000256" key="4">
    <source>
        <dbReference type="ARBA" id="ARBA00023136"/>
    </source>
</evidence>
<keyword evidence="2 5" id="KW-0812">Transmembrane</keyword>
<comment type="similarity">
    <text evidence="5">Belongs to the FrdD family.</text>
</comment>
<keyword evidence="1 5" id="KW-1003">Cell membrane</keyword>
<proteinExistence type="inferred from homology"/>
<evidence type="ECO:0000256" key="2">
    <source>
        <dbReference type="ARBA" id="ARBA00022692"/>
    </source>
</evidence>
<keyword evidence="4 5" id="KW-0472">Membrane</keyword>
<feature type="transmembrane region" description="Helical" evidence="5">
    <location>
        <begin position="105"/>
        <end position="124"/>
    </location>
</feature>
<dbReference type="PIRSF" id="PIRSF000179">
    <property type="entry name" value="FrdD"/>
    <property type="match status" value="1"/>
</dbReference>